<feature type="transmembrane region" description="Helical" evidence="1">
    <location>
        <begin position="47"/>
        <end position="69"/>
    </location>
</feature>
<keyword evidence="1" id="KW-0812">Transmembrane</keyword>
<evidence type="ECO:0000256" key="1">
    <source>
        <dbReference type="SAM" id="Phobius"/>
    </source>
</evidence>
<keyword evidence="1" id="KW-0472">Membrane</keyword>
<protein>
    <recommendedName>
        <fullName evidence="4">Citrate transporter-like domain-containing protein</fullName>
    </recommendedName>
</protein>
<dbReference type="EMBL" id="CP071444">
    <property type="protein sequence ID" value="QSX09736.1"/>
    <property type="molecule type" value="Genomic_DNA"/>
</dbReference>
<dbReference type="AlphaFoldDB" id="A0A974XPQ6"/>
<dbReference type="KEGG" id="alka:J0B03_08705"/>
<evidence type="ECO:0000313" key="3">
    <source>
        <dbReference type="Proteomes" id="UP000663499"/>
    </source>
</evidence>
<keyword evidence="3" id="KW-1185">Reference proteome</keyword>
<gene>
    <name evidence="2" type="ORF">J0B03_08705</name>
</gene>
<evidence type="ECO:0008006" key="4">
    <source>
        <dbReference type="Google" id="ProtNLM"/>
    </source>
</evidence>
<evidence type="ECO:0000313" key="2">
    <source>
        <dbReference type="EMBL" id="QSX09736.1"/>
    </source>
</evidence>
<proteinExistence type="predicted"/>
<keyword evidence="1" id="KW-1133">Transmembrane helix</keyword>
<sequence>MADSFQMDPRGLALLVAVSTSNSFILPTHQVNAFLLTPGGYKNKDYIKAGSGMTLLFLVVAVFMTYLFYI</sequence>
<reference evidence="2" key="1">
    <citation type="submission" date="2021-03" db="EMBL/GenBank/DDBJ databases">
        <title>Alkalibacter marinus sp. nov., isolated from tidal flat sediment.</title>
        <authorList>
            <person name="Namirimu T."/>
            <person name="Yang J.-A."/>
            <person name="Yang S.-H."/>
            <person name="Kim Y.-J."/>
            <person name="Kwon K.K."/>
        </authorList>
    </citation>
    <scope>NUCLEOTIDE SEQUENCE</scope>
    <source>
        <strain evidence="2">ES005</strain>
    </source>
</reference>
<name>A0A974XPQ6_9FIRM</name>
<organism evidence="2 3">
    <name type="scientific">Alkalibacter rhizosphaerae</name>
    <dbReference type="NCBI Taxonomy" id="2815577"/>
    <lineage>
        <taxon>Bacteria</taxon>
        <taxon>Bacillati</taxon>
        <taxon>Bacillota</taxon>
        <taxon>Clostridia</taxon>
        <taxon>Eubacteriales</taxon>
        <taxon>Eubacteriaceae</taxon>
        <taxon>Alkalibacter</taxon>
    </lineage>
</organism>
<dbReference type="Proteomes" id="UP000663499">
    <property type="component" value="Chromosome"/>
</dbReference>
<accession>A0A974XPQ6</accession>